<dbReference type="AlphaFoldDB" id="A0A0F9GCX4"/>
<name>A0A0F9GCX4_9ZZZZ</name>
<reference evidence="1" key="1">
    <citation type="journal article" date="2015" name="Nature">
        <title>Complex archaea that bridge the gap between prokaryotes and eukaryotes.</title>
        <authorList>
            <person name="Spang A."/>
            <person name="Saw J.H."/>
            <person name="Jorgensen S.L."/>
            <person name="Zaremba-Niedzwiedzka K."/>
            <person name="Martijn J."/>
            <person name="Lind A.E."/>
            <person name="van Eijk R."/>
            <person name="Schleper C."/>
            <person name="Guy L."/>
            <person name="Ettema T.J."/>
        </authorList>
    </citation>
    <scope>NUCLEOTIDE SEQUENCE</scope>
</reference>
<gene>
    <name evidence="1" type="ORF">LCGC14_2199400</name>
</gene>
<sequence>MDDIINMIHEEFQGVKAAHFNSVDDAIKVAASSLKYLYEQIEDKKEGKDA</sequence>
<proteinExistence type="predicted"/>
<comment type="caution">
    <text evidence="1">The sequence shown here is derived from an EMBL/GenBank/DDBJ whole genome shotgun (WGS) entry which is preliminary data.</text>
</comment>
<organism evidence="1">
    <name type="scientific">marine sediment metagenome</name>
    <dbReference type="NCBI Taxonomy" id="412755"/>
    <lineage>
        <taxon>unclassified sequences</taxon>
        <taxon>metagenomes</taxon>
        <taxon>ecological metagenomes</taxon>
    </lineage>
</organism>
<evidence type="ECO:0000313" key="1">
    <source>
        <dbReference type="EMBL" id="KKL61032.1"/>
    </source>
</evidence>
<protein>
    <submittedName>
        <fullName evidence="1">Uncharacterized protein</fullName>
    </submittedName>
</protein>
<accession>A0A0F9GCX4</accession>
<dbReference type="EMBL" id="LAZR01028945">
    <property type="protein sequence ID" value="KKL61032.1"/>
    <property type="molecule type" value="Genomic_DNA"/>
</dbReference>